<organism evidence="2">
    <name type="scientific">Graphocephala atropunctata</name>
    <dbReference type="NCBI Taxonomy" id="36148"/>
    <lineage>
        <taxon>Eukaryota</taxon>
        <taxon>Metazoa</taxon>
        <taxon>Ecdysozoa</taxon>
        <taxon>Arthropoda</taxon>
        <taxon>Hexapoda</taxon>
        <taxon>Insecta</taxon>
        <taxon>Pterygota</taxon>
        <taxon>Neoptera</taxon>
        <taxon>Paraneoptera</taxon>
        <taxon>Hemiptera</taxon>
        <taxon>Auchenorrhyncha</taxon>
        <taxon>Membracoidea</taxon>
        <taxon>Cicadellidae</taxon>
        <taxon>Cicadellinae</taxon>
        <taxon>Cicadellini</taxon>
        <taxon>Graphocephala</taxon>
    </lineage>
</organism>
<dbReference type="EMBL" id="GEBQ01020365">
    <property type="protein sequence ID" value="JAT19612.1"/>
    <property type="molecule type" value="Transcribed_RNA"/>
</dbReference>
<evidence type="ECO:0000313" key="2">
    <source>
        <dbReference type="EMBL" id="JAT19612.1"/>
    </source>
</evidence>
<proteinExistence type="predicted"/>
<feature type="compositionally biased region" description="Basic and acidic residues" evidence="1">
    <location>
        <begin position="313"/>
        <end position="322"/>
    </location>
</feature>
<protein>
    <submittedName>
        <fullName evidence="2">Uncharacterized protein</fullName>
    </submittedName>
</protein>
<accession>A0A1B6L7B5</accession>
<feature type="compositionally biased region" description="Low complexity" evidence="1">
    <location>
        <begin position="224"/>
        <end position="239"/>
    </location>
</feature>
<feature type="non-terminal residue" evidence="2">
    <location>
        <position position="1"/>
    </location>
</feature>
<feature type="compositionally biased region" description="Low complexity" evidence="1">
    <location>
        <begin position="335"/>
        <end position="354"/>
    </location>
</feature>
<feature type="compositionally biased region" description="Polar residues" evidence="1">
    <location>
        <begin position="280"/>
        <end position="289"/>
    </location>
</feature>
<feature type="compositionally biased region" description="Basic and acidic residues" evidence="1">
    <location>
        <begin position="84"/>
        <end position="101"/>
    </location>
</feature>
<evidence type="ECO:0000256" key="1">
    <source>
        <dbReference type="SAM" id="MobiDB-lite"/>
    </source>
</evidence>
<feature type="non-terminal residue" evidence="2">
    <location>
        <position position="384"/>
    </location>
</feature>
<gene>
    <name evidence="2" type="ORF">g.45999</name>
</gene>
<feature type="region of interest" description="Disordered" evidence="1">
    <location>
        <begin position="195"/>
        <end position="384"/>
    </location>
</feature>
<dbReference type="AlphaFoldDB" id="A0A1B6L7B5"/>
<feature type="region of interest" description="Disordered" evidence="1">
    <location>
        <begin position="61"/>
        <end position="135"/>
    </location>
</feature>
<reference evidence="2" key="1">
    <citation type="submission" date="2015-11" db="EMBL/GenBank/DDBJ databases">
        <title>De novo transcriptome assembly of four potential Pierce s Disease insect vectors from Arizona vineyards.</title>
        <authorList>
            <person name="Tassone E.E."/>
        </authorList>
    </citation>
    <scope>NUCLEOTIDE SEQUENCE</scope>
</reference>
<feature type="compositionally biased region" description="Basic and acidic residues" evidence="1">
    <location>
        <begin position="249"/>
        <end position="261"/>
    </location>
</feature>
<feature type="compositionally biased region" description="Polar residues" evidence="1">
    <location>
        <begin position="112"/>
        <end position="131"/>
    </location>
</feature>
<sequence>KNFKDQTSVNSSRIAMKTESKAFLVSDEESIVKLEEASVMQRTLSFSCRYLTGCGSSDLAEESVGKVEDVTQNEDEMLSAGSTRGDKEDRTNEHSCEEHGDVAAIYDEDADSTSGSFESENKLSSNRFPSDSSEKMISDAAVVKSMLDDKMAGAVEEQCTESAMVAQLQSALSSDWMDPAEAARQLRIARYKEERRRQLDAQYGRPQDSASSSSGGGGGGVTIRSTRASRLRSAAVSAAPDGGKTALTPKRESGSEKKEVNGRLNPSTPTPEVAKERSPVTLSDTSSSPGPRKERDKSAKRKSNLNRSLNAEPAKDSPEDVVRRRRSVGASPAQSPAKSPRATPAPTSAPSTESDNPRSVPGRAYKRITPPRDSPRPRPQSSSG</sequence>
<name>A0A1B6L7B5_9HEMI</name>